<dbReference type="RefSeq" id="WP_005884195.1">
    <property type="nucleotide sequence ID" value="NZ_CP028102.1"/>
</dbReference>
<dbReference type="EMBL" id="CP028102">
    <property type="protein sequence ID" value="AVQ18741.1"/>
    <property type="molecule type" value="Genomic_DNA"/>
</dbReference>
<sequence length="105" mass="12422">MLTKEEIKVLRGIVEREEGIQGLREQYEEYKKLDTPRGKDKMEDAHVLDDYNEFMDNAEKVLFPEEQKEEVLKVAALEEVGEEEIVIPKPSDALEKFKNRFNKFF</sequence>
<dbReference type="EMBL" id="CP028102">
    <property type="protein sequence ID" value="AVQ19182.1"/>
    <property type="molecule type" value="Genomic_DNA"/>
</dbReference>
<reference evidence="2" key="2">
    <citation type="submission" date="2018-03" db="EMBL/GenBank/DDBJ databases">
        <title>Complete Fusobacterium genomes using hybrid Minion sequencing.</title>
        <authorList>
            <person name="Slade D.J."/>
            <person name="Lahmers K."/>
        </authorList>
    </citation>
    <scope>NUCLEOTIDE SEQUENCE</scope>
    <source>
        <strain evidence="2">ATCC 9817</strain>
    </source>
</reference>
<name>A0ABM6TWR9_FUSMR</name>
<evidence type="ECO:0000313" key="1">
    <source>
        <dbReference type="EMBL" id="AVQ18741.1"/>
    </source>
</evidence>
<accession>A0ABM6TWR9</accession>
<proteinExistence type="predicted"/>
<reference evidence="3" key="1">
    <citation type="journal article" date="2018" name="MSphere">
        <title>Fusobacterium Genomics Using MinION and Illumina Sequencing Enables Genome Completion and Correction.</title>
        <authorList>
            <person name="Todd S.M."/>
            <person name="Settlage R.E."/>
            <person name="Lahmers K.K."/>
            <person name="Slade D.J."/>
        </authorList>
    </citation>
    <scope>NUCLEOTIDE SEQUENCE [LARGE SCALE GENOMIC DNA]</scope>
    <source>
        <strain evidence="3">ATCC 9817</strain>
    </source>
</reference>
<organism evidence="2 3">
    <name type="scientific">Fusobacterium mortiferum ATCC 9817</name>
    <dbReference type="NCBI Taxonomy" id="469616"/>
    <lineage>
        <taxon>Bacteria</taxon>
        <taxon>Fusobacteriati</taxon>
        <taxon>Fusobacteriota</taxon>
        <taxon>Fusobacteriia</taxon>
        <taxon>Fusobacteriales</taxon>
        <taxon>Fusobacteriaceae</taxon>
        <taxon>Fusobacterium</taxon>
    </lineage>
</organism>
<dbReference type="GeneID" id="62763618"/>
<evidence type="ECO:0000313" key="3">
    <source>
        <dbReference type="Proteomes" id="UP000240258"/>
    </source>
</evidence>
<dbReference type="Proteomes" id="UP000240258">
    <property type="component" value="Chromosome"/>
</dbReference>
<gene>
    <name evidence="1" type="ORF">C4N19_06410</name>
    <name evidence="2" type="ORF">C4N19_08770</name>
</gene>
<protein>
    <submittedName>
        <fullName evidence="2">Uncharacterized protein</fullName>
    </submittedName>
</protein>
<keyword evidence="3" id="KW-1185">Reference proteome</keyword>
<evidence type="ECO:0000313" key="2">
    <source>
        <dbReference type="EMBL" id="AVQ19182.1"/>
    </source>
</evidence>